<dbReference type="GeneID" id="26904731"/>
<evidence type="ECO:0000256" key="3">
    <source>
        <dbReference type="ARBA" id="ARBA00022833"/>
    </source>
</evidence>
<name>A0A0N0VFL6_LEPPY</name>
<dbReference type="OMA" id="KCGWCGR"/>
<dbReference type="PROSITE" id="PS50865">
    <property type="entry name" value="ZF_MYND_2"/>
    <property type="match status" value="1"/>
</dbReference>
<organism evidence="7 8">
    <name type="scientific">Leptomonas pyrrhocoris</name>
    <name type="common">Firebug parasite</name>
    <dbReference type="NCBI Taxonomy" id="157538"/>
    <lineage>
        <taxon>Eukaryota</taxon>
        <taxon>Discoba</taxon>
        <taxon>Euglenozoa</taxon>
        <taxon>Kinetoplastea</taxon>
        <taxon>Metakinetoplastina</taxon>
        <taxon>Trypanosomatida</taxon>
        <taxon>Trypanosomatidae</taxon>
        <taxon>Leishmaniinae</taxon>
        <taxon>Leptomonas</taxon>
    </lineage>
</organism>
<dbReference type="OrthoDB" id="5952526at2759"/>
<dbReference type="Proteomes" id="UP000037923">
    <property type="component" value="Unassembled WGS sequence"/>
</dbReference>
<protein>
    <recommendedName>
        <fullName evidence="6">MYND-type domain-containing protein</fullName>
    </recommendedName>
</protein>
<gene>
    <name evidence="7" type="ORF">ABB37_04440</name>
</gene>
<feature type="domain" description="MYND-type" evidence="6">
    <location>
        <begin position="600"/>
        <end position="640"/>
    </location>
</feature>
<sequence>MSLAESFLRGGTPCTEVPELAEVLSSIGTTYKHWRFVAYYPQRWLHDDVANRTTAPLYFLVFAAPERRASAGISSSSVSAAKKQWEESPQAASSHAASLHQMDNAAWHLLCYTVLPNGAIPHETYECEGINDCGSGGVREGVTSGGGGVGALRTLLRTIPAFLHPSASLEWFSVVYGQAYCRMGLMSEPVFEDTVAPAVAEALIRFWKPRHGSVVGEEKQDFVSVVTSAHYVHDGHCVKTIDLTRDNAFTSLHPIRHVAADAGVHSFVEEVVRAAAQWMLSTASSTAVRSLTGDASVPSLPDEGKNLLHPIVAMLPPCLYTSLFVEADHVKAARGAPLVDPASVTGLARLRAERDAGVAQWKGKIGEYTTFTLPDCPASSTRAFQHVILLQRPIVEKRHVDVDNRDPGPLTPQPIGAELHLLQDRGDVLYTLEQLGNRANIQFLYSDTLPDDGEVLVQLSPVEGTPFCDLETYFRGVADDAPVLHSAPASRCAGSCCGVVVPRVLYRRPTGKAEKANPIATAQAGVEVLPPTTEMVKAAAAALQFLAAHAEEINNEADSPATVTPSSSAVAAPPSAVPPRPGYTLRVPPVDLSLVPPKKCGWCSRRREVLLRCGSCKAVTYCCKRHQELDWRQGTHKTECKLWRHARELHERVVERWAASTPLTWRVAEPAGDTQEELVQKGSGWSCAATVAQFIKDVGAEASSHRGVPRPGGFSGDVWSIHVAGFEPNCLAEFVRAAMDQFSCFDDGTRQYRVLLCADTFTDAQRNAVWAVRRSPGLGQPRVWRTPSTGVLGDAWHCKGGNEAETRSAACVALIRCCGVKYHNVDRGSGKDDVAGLGERPSAVISFGPFNGEGCTYLNAALEVFAGQDVGVVPLRLVDSSYVGAARTRDALMARISSSDACVATAKSRASELVSRAKEKESAEVQDDAAPAYMASAGRHLPFQILFNDGGAVAREVTAGTPTTNGVDGAGGTAATATASEVGKARAGGAMPHYANSYLFDVFPSEF</sequence>
<dbReference type="PROSITE" id="PS01360">
    <property type="entry name" value="ZF_MYND_1"/>
    <property type="match status" value="1"/>
</dbReference>
<dbReference type="Gene3D" id="6.10.140.2220">
    <property type="match status" value="1"/>
</dbReference>
<comment type="caution">
    <text evidence="7">The sequence shown here is derived from an EMBL/GenBank/DDBJ whole genome shotgun (WGS) entry which is preliminary data.</text>
</comment>
<dbReference type="SUPFAM" id="SSF144232">
    <property type="entry name" value="HIT/MYND zinc finger-like"/>
    <property type="match status" value="1"/>
</dbReference>
<feature type="compositionally biased region" description="Low complexity" evidence="5">
    <location>
        <begin position="559"/>
        <end position="574"/>
    </location>
</feature>
<reference evidence="7 8" key="1">
    <citation type="submission" date="2015-07" db="EMBL/GenBank/DDBJ databases">
        <title>High-quality genome of monoxenous trypanosomatid Leptomonas pyrrhocoris.</title>
        <authorList>
            <person name="Flegontov P."/>
            <person name="Butenko A."/>
            <person name="Firsov S."/>
            <person name="Vlcek C."/>
            <person name="Logacheva M.D."/>
            <person name="Field M."/>
            <person name="Filatov D."/>
            <person name="Flegontova O."/>
            <person name="Gerasimov E."/>
            <person name="Jackson A.P."/>
            <person name="Kelly S."/>
            <person name="Opperdoes F."/>
            <person name="O'Reilly A."/>
            <person name="Votypka J."/>
            <person name="Yurchenko V."/>
            <person name="Lukes J."/>
        </authorList>
    </citation>
    <scope>NUCLEOTIDE SEQUENCE [LARGE SCALE GENOMIC DNA]</scope>
    <source>
        <strain evidence="7">H10</strain>
    </source>
</reference>
<dbReference type="VEuPathDB" id="TriTrypDB:LpyrH10_07_2470"/>
<evidence type="ECO:0000313" key="7">
    <source>
        <dbReference type="EMBL" id="KPA81082.1"/>
    </source>
</evidence>
<dbReference type="AlphaFoldDB" id="A0A0N0VFL6"/>
<proteinExistence type="predicted"/>
<evidence type="ECO:0000256" key="5">
    <source>
        <dbReference type="SAM" id="MobiDB-lite"/>
    </source>
</evidence>
<evidence type="ECO:0000256" key="2">
    <source>
        <dbReference type="ARBA" id="ARBA00022771"/>
    </source>
</evidence>
<evidence type="ECO:0000313" key="8">
    <source>
        <dbReference type="Proteomes" id="UP000037923"/>
    </source>
</evidence>
<keyword evidence="8" id="KW-1185">Reference proteome</keyword>
<feature type="region of interest" description="Disordered" evidence="5">
    <location>
        <begin position="556"/>
        <end position="577"/>
    </location>
</feature>
<accession>A0A0N0VFL6</accession>
<evidence type="ECO:0000256" key="4">
    <source>
        <dbReference type="PROSITE-ProRule" id="PRU00134"/>
    </source>
</evidence>
<dbReference type="GO" id="GO:0008270">
    <property type="term" value="F:zinc ion binding"/>
    <property type="evidence" value="ECO:0007669"/>
    <property type="project" value="UniProtKB-KW"/>
</dbReference>
<evidence type="ECO:0000256" key="1">
    <source>
        <dbReference type="ARBA" id="ARBA00022723"/>
    </source>
</evidence>
<keyword evidence="3" id="KW-0862">Zinc</keyword>
<dbReference type="InterPro" id="IPR002893">
    <property type="entry name" value="Znf_MYND"/>
</dbReference>
<dbReference type="Pfam" id="PF01753">
    <property type="entry name" value="zf-MYND"/>
    <property type="match status" value="1"/>
</dbReference>
<evidence type="ECO:0000259" key="6">
    <source>
        <dbReference type="PROSITE" id="PS50865"/>
    </source>
</evidence>
<keyword evidence="1" id="KW-0479">Metal-binding</keyword>
<keyword evidence="2 4" id="KW-0863">Zinc-finger</keyword>
<dbReference type="EMBL" id="LGTL01000007">
    <property type="protein sequence ID" value="KPA81082.1"/>
    <property type="molecule type" value="Genomic_DNA"/>
</dbReference>
<dbReference type="RefSeq" id="XP_015659521.1">
    <property type="nucleotide sequence ID" value="XM_015802120.1"/>
</dbReference>